<organism evidence="1 2">
    <name type="scientific">Burkholderia lata (strain ATCC 17760 / DSM 23089 / LMG 22485 / NCIMB 9086 / R18194 / 383)</name>
    <dbReference type="NCBI Taxonomy" id="482957"/>
    <lineage>
        <taxon>Bacteria</taxon>
        <taxon>Pseudomonadati</taxon>
        <taxon>Pseudomonadota</taxon>
        <taxon>Betaproteobacteria</taxon>
        <taxon>Burkholderiales</taxon>
        <taxon>Burkholderiaceae</taxon>
        <taxon>Burkholderia</taxon>
        <taxon>Burkholderia cepacia complex</taxon>
    </lineage>
</organism>
<evidence type="ECO:0000313" key="2">
    <source>
        <dbReference type="Proteomes" id="UP000494274"/>
    </source>
</evidence>
<dbReference type="AlphaFoldDB" id="A0A6P2T768"/>
<dbReference type="Proteomes" id="UP000494274">
    <property type="component" value="Unassembled WGS sequence"/>
</dbReference>
<gene>
    <name evidence="1" type="ORF">BLA18112_00321</name>
</gene>
<dbReference type="EMBL" id="CABVQI010000001">
    <property type="protein sequence ID" value="VWC56263.1"/>
    <property type="molecule type" value="Genomic_DNA"/>
</dbReference>
<protein>
    <submittedName>
        <fullName evidence="1">Uncharacterized protein</fullName>
    </submittedName>
</protein>
<accession>A0A6P2T768</accession>
<name>A0A6P2T768_BURL3</name>
<reference evidence="1 2" key="1">
    <citation type="submission" date="2019-09" db="EMBL/GenBank/DDBJ databases">
        <authorList>
            <person name="Depoorter E."/>
        </authorList>
    </citation>
    <scope>NUCLEOTIDE SEQUENCE [LARGE SCALE GENOMIC DNA]</scope>
    <source>
        <strain evidence="1">R-18112</strain>
    </source>
</reference>
<sequence>MNASRERIRYDANACGGDLSRVHERFDTWKRESPIDRPERRMFDGKGELLELNDSVYDGPERVRRALAAECTPSDRFALEVTAEGRTMRLVMAVYDDRAHGRV</sequence>
<proteinExistence type="predicted"/>
<evidence type="ECO:0000313" key="1">
    <source>
        <dbReference type="EMBL" id="VWC56263.1"/>
    </source>
</evidence>
<dbReference type="RefSeq" id="WP_175042439.1">
    <property type="nucleotide sequence ID" value="NZ_CABVQI010000001.1"/>
</dbReference>